<dbReference type="Proteomes" id="UP000530032">
    <property type="component" value="Unassembled WGS sequence"/>
</dbReference>
<dbReference type="RefSeq" id="WP_198460419.1">
    <property type="nucleotide sequence ID" value="NZ_JABBCQ020000003.1"/>
</dbReference>
<evidence type="ECO:0000313" key="1">
    <source>
        <dbReference type="EMBL" id="MBI1623918.1"/>
    </source>
</evidence>
<gene>
    <name evidence="1" type="ORF">HF327_005240</name>
</gene>
<protein>
    <submittedName>
        <fullName evidence="1">Uncharacterized protein</fullName>
    </submittedName>
</protein>
<evidence type="ECO:0000313" key="2">
    <source>
        <dbReference type="Proteomes" id="UP000530032"/>
    </source>
</evidence>
<dbReference type="AlphaFoldDB" id="A0A843BBV0"/>
<dbReference type="EMBL" id="JABBCQ020000003">
    <property type="protein sequence ID" value="MBI1623918.1"/>
    <property type="molecule type" value="Genomic_DNA"/>
</dbReference>
<accession>A0A843BBV0</accession>
<name>A0A843BBV0_9BURK</name>
<reference evidence="1" key="1">
    <citation type="submission" date="2020-12" db="EMBL/GenBank/DDBJ databases">
        <title>Comamonas sp. nov., isolated from stream water.</title>
        <authorList>
            <person name="Park K.-H."/>
        </authorList>
    </citation>
    <scope>NUCLEOTIDE SEQUENCE</scope>
    <source>
        <strain evidence="1">EJ-4</strain>
    </source>
</reference>
<dbReference type="InterPro" id="IPR027417">
    <property type="entry name" value="P-loop_NTPase"/>
</dbReference>
<sequence>MKTNDGQLYVIAGASRSGKTAWTRKRIAKAKRIWAWDPEAQWCELPGWRKVSTRAELLACAQKPGAQKVAFVAGGQLKEDFDFWAGAVMYAGRYVEPLDAVAEELADVTTPSKAPGNWGILVRRGLKRGISLYCISQRWSEADKTAFGNASDFVIFRQSSGDDVTYLARKTRVEQGEINGLVPLQYVHMNALNGEILRGKLRF</sequence>
<keyword evidence="2" id="KW-1185">Reference proteome</keyword>
<organism evidence="1 2">
    <name type="scientific">Comamonas suwonensis</name>
    <dbReference type="NCBI Taxonomy" id="2606214"/>
    <lineage>
        <taxon>Bacteria</taxon>
        <taxon>Pseudomonadati</taxon>
        <taxon>Pseudomonadota</taxon>
        <taxon>Betaproteobacteria</taxon>
        <taxon>Burkholderiales</taxon>
        <taxon>Comamonadaceae</taxon>
        <taxon>Comamonas</taxon>
    </lineage>
</organism>
<dbReference type="SUPFAM" id="SSF52540">
    <property type="entry name" value="P-loop containing nucleoside triphosphate hydrolases"/>
    <property type="match status" value="1"/>
</dbReference>
<proteinExistence type="predicted"/>
<dbReference type="Gene3D" id="3.40.50.300">
    <property type="entry name" value="P-loop containing nucleotide triphosphate hydrolases"/>
    <property type="match status" value="1"/>
</dbReference>
<comment type="caution">
    <text evidence="1">The sequence shown here is derived from an EMBL/GenBank/DDBJ whole genome shotgun (WGS) entry which is preliminary data.</text>
</comment>